<dbReference type="AlphaFoldDB" id="A0A9P6YRZ8"/>
<organism evidence="1 2">
    <name type="scientific">Rhizopus delemar</name>
    <dbReference type="NCBI Taxonomy" id="936053"/>
    <lineage>
        <taxon>Eukaryota</taxon>
        <taxon>Fungi</taxon>
        <taxon>Fungi incertae sedis</taxon>
        <taxon>Mucoromycota</taxon>
        <taxon>Mucoromycotina</taxon>
        <taxon>Mucoromycetes</taxon>
        <taxon>Mucorales</taxon>
        <taxon>Mucorineae</taxon>
        <taxon>Rhizopodaceae</taxon>
        <taxon>Rhizopus</taxon>
    </lineage>
</organism>
<keyword evidence="2" id="KW-1185">Reference proteome</keyword>
<protein>
    <submittedName>
        <fullName evidence="1">Uncharacterized protein</fullName>
    </submittedName>
</protein>
<reference evidence="1 2" key="1">
    <citation type="journal article" date="2020" name="Microb. Genom.">
        <title>Genetic diversity of clinical and environmental Mucorales isolates obtained from an investigation of mucormycosis cases among solid organ transplant recipients.</title>
        <authorList>
            <person name="Nguyen M.H."/>
            <person name="Kaul D."/>
            <person name="Muto C."/>
            <person name="Cheng S.J."/>
            <person name="Richter R.A."/>
            <person name="Bruno V.M."/>
            <person name="Liu G."/>
            <person name="Beyhan S."/>
            <person name="Sundermann A.J."/>
            <person name="Mounaud S."/>
            <person name="Pasculle A.W."/>
            <person name="Nierman W.C."/>
            <person name="Driscoll E."/>
            <person name="Cumbie R."/>
            <person name="Clancy C.J."/>
            <person name="Dupont C.L."/>
        </authorList>
    </citation>
    <scope>NUCLEOTIDE SEQUENCE [LARGE SCALE GENOMIC DNA]</scope>
    <source>
        <strain evidence="1 2">GL24</strain>
    </source>
</reference>
<proteinExistence type="predicted"/>
<name>A0A9P6YRZ8_9FUNG</name>
<sequence>MATFVRKPSLNNLNGTFVVPNEIREQLNIEEGLLVAEVQNWCNLEIMIKDYFRCHDSYTSNGEYLFNKIVQSLKSLSELQLKDIATTQNNSVSEYSVTTKDASFALLQPVLFIDYCKRIKAYLLKRTIKIEFLNFYKKCIQEKQEEEEVQTRQLQEQQQMDILAHKGTTNAFLAAEQGSIEINNSFNKLKRQSSFERVEADNAPNKKNKTDENSDEDMLEISFVSTSSGGSYLTDTSKTNDNDELVPYVLAFIELISLKSSDFESINYFSKHIGFEERL</sequence>
<evidence type="ECO:0000313" key="2">
    <source>
        <dbReference type="Proteomes" id="UP000740926"/>
    </source>
</evidence>
<comment type="caution">
    <text evidence="1">The sequence shown here is derived from an EMBL/GenBank/DDBJ whole genome shotgun (WGS) entry which is preliminary data.</text>
</comment>
<accession>A0A9P6YRZ8</accession>
<evidence type="ECO:0000313" key="1">
    <source>
        <dbReference type="EMBL" id="KAG1561088.1"/>
    </source>
</evidence>
<dbReference type="EMBL" id="JAANIU010003640">
    <property type="protein sequence ID" value="KAG1561088.1"/>
    <property type="molecule type" value="Genomic_DNA"/>
</dbReference>
<gene>
    <name evidence="1" type="ORF">G6F50_012238</name>
</gene>
<dbReference type="Proteomes" id="UP000740926">
    <property type="component" value="Unassembled WGS sequence"/>
</dbReference>